<dbReference type="EMBL" id="SNRY01000610">
    <property type="protein sequence ID" value="KAA6338512.1"/>
    <property type="molecule type" value="Genomic_DNA"/>
</dbReference>
<gene>
    <name evidence="1" type="ORF">EZS27_013487</name>
</gene>
<evidence type="ECO:0000313" key="1">
    <source>
        <dbReference type="EMBL" id="KAA6338512.1"/>
    </source>
</evidence>
<reference evidence="1" key="1">
    <citation type="submission" date="2019-03" db="EMBL/GenBank/DDBJ databases">
        <title>Single cell metagenomics reveals metabolic interactions within the superorganism composed of flagellate Streblomastix strix and complex community of Bacteroidetes bacteria on its surface.</title>
        <authorList>
            <person name="Treitli S.C."/>
            <person name="Kolisko M."/>
            <person name="Husnik F."/>
            <person name="Keeling P."/>
            <person name="Hampl V."/>
        </authorList>
    </citation>
    <scope>NUCLEOTIDE SEQUENCE</scope>
    <source>
        <strain evidence="1">STM</strain>
    </source>
</reference>
<accession>A0A5J4RYM9</accession>
<name>A0A5J4RYM9_9ZZZZ</name>
<proteinExistence type="predicted"/>
<organism evidence="1">
    <name type="scientific">termite gut metagenome</name>
    <dbReference type="NCBI Taxonomy" id="433724"/>
    <lineage>
        <taxon>unclassified sequences</taxon>
        <taxon>metagenomes</taxon>
        <taxon>organismal metagenomes</taxon>
    </lineage>
</organism>
<sequence>MYIDTDSKGNLSINHISPEEASAIALCLINSPSSNEQMVTLGKKLTDEAKKAFAYKNKNQKTNVF</sequence>
<protein>
    <submittedName>
        <fullName evidence="1">Uncharacterized protein</fullName>
    </submittedName>
</protein>
<comment type="caution">
    <text evidence="1">The sequence shown here is derived from an EMBL/GenBank/DDBJ whole genome shotgun (WGS) entry which is preliminary data.</text>
</comment>
<dbReference type="AlphaFoldDB" id="A0A5J4RYM9"/>